<feature type="region of interest" description="Disordered" evidence="1">
    <location>
        <begin position="103"/>
        <end position="125"/>
    </location>
</feature>
<feature type="region of interest" description="Disordered" evidence="1">
    <location>
        <begin position="44"/>
        <end position="63"/>
    </location>
</feature>
<name>A0A6C0D348_9ZZZZ</name>
<evidence type="ECO:0000256" key="1">
    <source>
        <dbReference type="SAM" id="MobiDB-lite"/>
    </source>
</evidence>
<protein>
    <submittedName>
        <fullName evidence="2">Uncharacterized protein</fullName>
    </submittedName>
</protein>
<sequence length="125" mass="14866">MASHLRSFSNWITGKTKARRAECQAELEKEKEVIVTPEEKKNKFDNCMNESDEERKKRKDKEDKLVKARAFCKEKYGIANRNPELGEIHEDKFMNDCVNEFVKGGRRRKSRKSRKSTRKSRKSRR</sequence>
<accession>A0A6C0D348</accession>
<organism evidence="2">
    <name type="scientific">viral metagenome</name>
    <dbReference type="NCBI Taxonomy" id="1070528"/>
    <lineage>
        <taxon>unclassified sequences</taxon>
        <taxon>metagenomes</taxon>
        <taxon>organismal metagenomes</taxon>
    </lineage>
</organism>
<evidence type="ECO:0000313" key="2">
    <source>
        <dbReference type="EMBL" id="QHT10937.1"/>
    </source>
</evidence>
<proteinExistence type="predicted"/>
<feature type="compositionally biased region" description="Basic residues" evidence="1">
    <location>
        <begin position="104"/>
        <end position="125"/>
    </location>
</feature>
<dbReference type="AlphaFoldDB" id="A0A6C0D348"/>
<dbReference type="EMBL" id="MN739530">
    <property type="protein sequence ID" value="QHT10937.1"/>
    <property type="molecule type" value="Genomic_DNA"/>
</dbReference>
<reference evidence="2" key="1">
    <citation type="journal article" date="2020" name="Nature">
        <title>Giant virus diversity and host interactions through global metagenomics.</title>
        <authorList>
            <person name="Schulz F."/>
            <person name="Roux S."/>
            <person name="Paez-Espino D."/>
            <person name="Jungbluth S."/>
            <person name="Walsh D.A."/>
            <person name="Denef V.J."/>
            <person name="McMahon K.D."/>
            <person name="Konstantinidis K.T."/>
            <person name="Eloe-Fadrosh E.A."/>
            <person name="Kyrpides N.C."/>
            <person name="Woyke T."/>
        </authorList>
    </citation>
    <scope>NUCLEOTIDE SEQUENCE</scope>
    <source>
        <strain evidence="2">GVMAG-M-3300023174-111</strain>
    </source>
</reference>